<dbReference type="InterPro" id="IPR028115">
    <property type="entry name" value="DUF4484"/>
</dbReference>
<feature type="compositionally biased region" description="Polar residues" evidence="1">
    <location>
        <begin position="1"/>
        <end position="12"/>
    </location>
</feature>
<dbReference type="Proteomes" id="UP001521785">
    <property type="component" value="Unassembled WGS sequence"/>
</dbReference>
<proteinExistence type="predicted"/>
<dbReference type="InterPro" id="IPR018626">
    <property type="entry name" value="LCHN/Anr2"/>
</dbReference>
<feature type="compositionally biased region" description="Basic and acidic residues" evidence="1">
    <location>
        <begin position="146"/>
        <end position="155"/>
    </location>
</feature>
<gene>
    <name evidence="3" type="ORF">SLS60_007795</name>
</gene>
<evidence type="ECO:0000313" key="3">
    <source>
        <dbReference type="EMBL" id="KAL1598655.1"/>
    </source>
</evidence>
<dbReference type="PANTHER" id="PTHR28153">
    <property type="entry name" value="PROTEIN, PUTATIVE-RELATED"/>
    <property type="match status" value="1"/>
</dbReference>
<dbReference type="Pfam" id="PF14831">
    <property type="entry name" value="DUF4484"/>
    <property type="match status" value="1"/>
</dbReference>
<organism evidence="3 4">
    <name type="scientific">Paraconiothyrium brasiliense</name>
    <dbReference type="NCBI Taxonomy" id="300254"/>
    <lineage>
        <taxon>Eukaryota</taxon>
        <taxon>Fungi</taxon>
        <taxon>Dikarya</taxon>
        <taxon>Ascomycota</taxon>
        <taxon>Pezizomycotina</taxon>
        <taxon>Dothideomycetes</taxon>
        <taxon>Pleosporomycetidae</taxon>
        <taxon>Pleosporales</taxon>
        <taxon>Massarineae</taxon>
        <taxon>Didymosphaeriaceae</taxon>
        <taxon>Paraconiothyrium</taxon>
    </lineage>
</organism>
<feature type="domain" description="DUF4484" evidence="2">
    <location>
        <begin position="417"/>
        <end position="499"/>
    </location>
</feature>
<sequence length="554" mass="61317">MSAGVSTASSATEVDRDHDVGADTDLPQVSALFLIRFDKKVGYTVAWKRSNASVTLDGAVEYKSLPSGLHTLTSDLVYFVHEGYAGLSAFAKGEAGTEERNAQFVSVGILVSRAYGRLGRSWLLGSKLRQLAETLSKDVERKAPLEEFWEQHSSSREGGGAAGPSNSEEPATNGKSGRKRALSTLTSVVPSEKGGLVADHPALSMLKYVSILGPLVFRLQQAALLRKRILFIGPPPVRTCCEFVYNLSVLSSIPPHAADLVSPGTEALLRLPALFSIGVHDIPELEQLQTQKENGAAEVGEDSRSQGWVACTTDEIITTKKKLFDIVVKMPATCDAPPQKKVWPIMKTSDGTQIKASQRDLRRWKMLQVELRKHRRSSSEHYADEDDDGNVDDQAALLRPKGSSDAEDDLNVDDSIIEPTTWPQLAYSGFMWWASAGEQHLYTTAERDRDRDLLGDLSDYADALPTAIIAYFHRSTTQLIQNLNSIIERSDDEETEEDDGTLLVDRGDVSRMGLDTWSEADRAFLSEFSWMWYGRMVDLSYRRHRCCGVRIPIF</sequence>
<evidence type="ECO:0000313" key="4">
    <source>
        <dbReference type="Proteomes" id="UP001521785"/>
    </source>
</evidence>
<dbReference type="Pfam" id="PF09804">
    <property type="entry name" value="DENND11"/>
    <property type="match status" value="1"/>
</dbReference>
<dbReference type="EMBL" id="JAKJXO020000011">
    <property type="protein sequence ID" value="KAL1598655.1"/>
    <property type="molecule type" value="Genomic_DNA"/>
</dbReference>
<feature type="compositionally biased region" description="Polar residues" evidence="1">
    <location>
        <begin position="164"/>
        <end position="175"/>
    </location>
</feature>
<evidence type="ECO:0000256" key="1">
    <source>
        <dbReference type="SAM" id="MobiDB-lite"/>
    </source>
</evidence>
<protein>
    <recommendedName>
        <fullName evidence="2">DUF4484 domain-containing protein</fullName>
    </recommendedName>
</protein>
<keyword evidence="4" id="KW-1185">Reference proteome</keyword>
<feature type="region of interest" description="Disordered" evidence="1">
    <location>
        <begin position="146"/>
        <end position="182"/>
    </location>
</feature>
<comment type="caution">
    <text evidence="3">The sequence shown here is derived from an EMBL/GenBank/DDBJ whole genome shotgun (WGS) entry which is preliminary data.</text>
</comment>
<feature type="region of interest" description="Disordered" evidence="1">
    <location>
        <begin position="375"/>
        <end position="410"/>
    </location>
</feature>
<feature type="region of interest" description="Disordered" evidence="1">
    <location>
        <begin position="1"/>
        <end position="20"/>
    </location>
</feature>
<accession>A0ABR3R2J5</accession>
<reference evidence="3 4" key="1">
    <citation type="submission" date="2024-02" db="EMBL/GenBank/DDBJ databases">
        <title>De novo assembly and annotation of 12 fungi associated with fruit tree decline syndrome in Ontario, Canada.</title>
        <authorList>
            <person name="Sulman M."/>
            <person name="Ellouze W."/>
            <person name="Ilyukhin E."/>
        </authorList>
    </citation>
    <scope>NUCLEOTIDE SEQUENCE [LARGE SCALE GENOMIC DNA]</scope>
    <source>
        <strain evidence="3 4">M42-189</strain>
    </source>
</reference>
<evidence type="ECO:0000259" key="2">
    <source>
        <dbReference type="Pfam" id="PF14831"/>
    </source>
</evidence>
<dbReference type="PANTHER" id="PTHR28153:SF1">
    <property type="entry name" value="DUF4484 DOMAIN-CONTAINING PROTEIN"/>
    <property type="match status" value="1"/>
</dbReference>
<dbReference type="InterPro" id="IPR053056">
    <property type="entry name" value="Lipid_Metab_Assoc_Protein"/>
</dbReference>
<name>A0ABR3R2J5_9PLEO</name>